<name>A0A1A8TML6_9GAMM</name>
<dbReference type="PROSITE" id="PS51257">
    <property type="entry name" value="PROKAR_LIPOPROTEIN"/>
    <property type="match status" value="1"/>
</dbReference>
<keyword evidence="4" id="KW-1185">Reference proteome</keyword>
<protein>
    <recommendedName>
        <fullName evidence="5">Late embryogenesis abundant protein</fullName>
    </recommendedName>
</protein>
<evidence type="ECO:0000313" key="3">
    <source>
        <dbReference type="EMBL" id="SBS35270.1"/>
    </source>
</evidence>
<dbReference type="EMBL" id="FLOB01000009">
    <property type="protein sequence ID" value="SBS35270.1"/>
    <property type="molecule type" value="Genomic_DNA"/>
</dbReference>
<sequence length="111" mass="11549">MSIKRILIQGALVAVTAMSITACSDDHDSASKNNSATTDNKVEQTIDKAGDQLKKTGDAISDKAHKAGEVIDDKAHKAGEAIDDKATDAGNAVEDACEKAKEGMNAKDSDC</sequence>
<evidence type="ECO:0000313" key="4">
    <source>
        <dbReference type="Proteomes" id="UP000092544"/>
    </source>
</evidence>
<accession>A0A1A8TML6</accession>
<keyword evidence="2" id="KW-0732">Signal</keyword>
<evidence type="ECO:0000256" key="2">
    <source>
        <dbReference type="SAM" id="SignalP"/>
    </source>
</evidence>
<dbReference type="Proteomes" id="UP000092544">
    <property type="component" value="Unassembled WGS sequence"/>
</dbReference>
<dbReference type="RefSeq" id="WP_067018429.1">
    <property type="nucleotide sequence ID" value="NZ_FLOB01000009.1"/>
</dbReference>
<dbReference type="OrthoDB" id="6106414at2"/>
<feature type="signal peptide" evidence="2">
    <location>
        <begin position="1"/>
        <end position="24"/>
    </location>
</feature>
<feature type="chain" id="PRO_5008379148" description="Late embryogenesis abundant protein" evidence="2">
    <location>
        <begin position="25"/>
        <end position="111"/>
    </location>
</feature>
<reference evidence="3 4" key="1">
    <citation type="submission" date="2016-06" db="EMBL/GenBank/DDBJ databases">
        <authorList>
            <person name="Kjaerup R.B."/>
            <person name="Dalgaard T.S."/>
            <person name="Juul-Madsen H.R."/>
        </authorList>
    </citation>
    <scope>NUCLEOTIDE SEQUENCE [LARGE SCALE GENOMIC DNA]</scope>
    <source>
        <strain evidence="3 4">CECT 8886</strain>
    </source>
</reference>
<gene>
    <name evidence="3" type="ORF">MSP8886_03329</name>
</gene>
<dbReference type="STRING" id="1792290.MSP8886_03329"/>
<proteinExistence type="predicted"/>
<dbReference type="AlphaFoldDB" id="A0A1A8TML6"/>
<evidence type="ECO:0000256" key="1">
    <source>
        <dbReference type="SAM" id="MobiDB-lite"/>
    </source>
</evidence>
<evidence type="ECO:0008006" key="5">
    <source>
        <dbReference type="Google" id="ProtNLM"/>
    </source>
</evidence>
<feature type="region of interest" description="Disordered" evidence="1">
    <location>
        <begin position="24"/>
        <end position="44"/>
    </location>
</feature>
<organism evidence="3 4">
    <name type="scientific">Marinomonas spartinae</name>
    <dbReference type="NCBI Taxonomy" id="1792290"/>
    <lineage>
        <taxon>Bacteria</taxon>
        <taxon>Pseudomonadati</taxon>
        <taxon>Pseudomonadota</taxon>
        <taxon>Gammaproteobacteria</taxon>
        <taxon>Oceanospirillales</taxon>
        <taxon>Oceanospirillaceae</taxon>
        <taxon>Marinomonas</taxon>
    </lineage>
</organism>